<dbReference type="EMBL" id="UOEH01000084">
    <property type="protein sequence ID" value="VAV92315.1"/>
    <property type="molecule type" value="Genomic_DNA"/>
</dbReference>
<name>A0A3B0SB49_9ZZZZ</name>
<organism evidence="1">
    <name type="scientific">hydrothermal vent metagenome</name>
    <dbReference type="NCBI Taxonomy" id="652676"/>
    <lineage>
        <taxon>unclassified sequences</taxon>
        <taxon>metagenomes</taxon>
        <taxon>ecological metagenomes</taxon>
    </lineage>
</organism>
<dbReference type="PIRSF" id="PIRSF031679">
    <property type="entry name" value="Mtase_Alr7345_prd"/>
    <property type="match status" value="1"/>
</dbReference>
<proteinExistence type="predicted"/>
<evidence type="ECO:0000313" key="1">
    <source>
        <dbReference type="EMBL" id="VAV92315.1"/>
    </source>
</evidence>
<reference evidence="1" key="1">
    <citation type="submission" date="2018-06" db="EMBL/GenBank/DDBJ databases">
        <authorList>
            <person name="Zhirakovskaya E."/>
        </authorList>
    </citation>
    <scope>NUCLEOTIDE SEQUENCE</scope>
</reference>
<dbReference type="InterPro" id="IPR029063">
    <property type="entry name" value="SAM-dependent_MTases_sf"/>
</dbReference>
<dbReference type="InterPro" id="IPR016980">
    <property type="entry name" value="S-AdoMet-dep_MeTrfase_Alr7345"/>
</dbReference>
<dbReference type="Gene3D" id="3.40.50.150">
    <property type="entry name" value="Vaccinia Virus protein VP39"/>
    <property type="match status" value="1"/>
</dbReference>
<gene>
    <name evidence="1" type="ORF">MNBD_ALPHA05-1632</name>
</gene>
<dbReference type="SUPFAM" id="SSF53335">
    <property type="entry name" value="S-adenosyl-L-methionine-dependent methyltransferases"/>
    <property type="match status" value="1"/>
</dbReference>
<accession>A0A3B0SB49</accession>
<evidence type="ECO:0008006" key="2">
    <source>
        <dbReference type="Google" id="ProtNLM"/>
    </source>
</evidence>
<protein>
    <recommendedName>
        <fullName evidence="2">Methyltransferase</fullName>
    </recommendedName>
</protein>
<dbReference type="AlphaFoldDB" id="A0A3B0SB49"/>
<sequence>MPFKSLLIGLYFFGAMMSAASAADYPPSSEATQEKLKQLIASDKRPAKQKARDKYRRPLETLTFCGIEPEMTVVEIWPGGQGAWYRRIVRPLVENGGGAYYPVGSRSKFPGKVDKVPYGEADMVLVFRAHGFMIYKQPAQTHVNAVFDMLRPGGVLCIVDHAGDEAIPQDPEGENGYVNESHFRMLAERAGFKFIAASEHNRNPKDNKDHPRGVWSLPPALSGTLPLTAERKKYLAIGESDRFTHKYNKPEE</sequence>